<feature type="region of interest" description="Disordered" evidence="1">
    <location>
        <begin position="806"/>
        <end position="830"/>
    </location>
</feature>
<feature type="region of interest" description="Disordered" evidence="1">
    <location>
        <begin position="865"/>
        <end position="925"/>
    </location>
</feature>
<organism evidence="2 3">
    <name type="scientific">Bosea caraganae</name>
    <dbReference type="NCBI Taxonomy" id="2763117"/>
    <lineage>
        <taxon>Bacteria</taxon>
        <taxon>Pseudomonadati</taxon>
        <taxon>Pseudomonadota</taxon>
        <taxon>Alphaproteobacteria</taxon>
        <taxon>Hyphomicrobiales</taxon>
        <taxon>Boseaceae</taxon>
        <taxon>Bosea</taxon>
    </lineage>
</organism>
<proteinExistence type="predicted"/>
<feature type="compositionally biased region" description="Pro residues" evidence="1">
    <location>
        <begin position="711"/>
        <end position="723"/>
    </location>
</feature>
<dbReference type="Pfam" id="PF08238">
    <property type="entry name" value="Sel1"/>
    <property type="match status" value="4"/>
</dbReference>
<dbReference type="PANTHER" id="PTHR43628:SF1">
    <property type="entry name" value="CHITIN SYNTHASE REGULATORY FACTOR 2-RELATED"/>
    <property type="match status" value="1"/>
</dbReference>
<feature type="compositionally biased region" description="Low complexity" evidence="1">
    <location>
        <begin position="874"/>
        <end position="898"/>
    </location>
</feature>
<feature type="compositionally biased region" description="Low complexity" evidence="1">
    <location>
        <begin position="806"/>
        <end position="821"/>
    </location>
</feature>
<dbReference type="AlphaFoldDB" id="A0A370L4D5"/>
<feature type="region of interest" description="Disordered" evidence="1">
    <location>
        <begin position="757"/>
        <end position="786"/>
    </location>
</feature>
<sequence length="1199" mass="125630">MANSLPWSVKGVDPRTRDAAKAAARRAGMTLGEWLDHKIRDEAEEAEPMSQPPEQLDIAALSERLARLSSGQMETSQQAASASAKPTAPELSRDQIDAALAQAAAAERITRESSAKTAGALDSIARWIEKTENRLASGERAIAERQERATSVIADAIKTMGERLVEIERKNAEAQSAAAPAPATSRPALSRDSLAAAVTDIRTRQRILDTDAETVATPRSALSESRIAALRQDLQALSARIDPANEPAPREPAAHERPRAPLAPRESSTRGLESMIADLGAKLDRLDQRDRIDPILKPLARIESEVARLSQDRSNEGYARFELEVAHLAAKVDALATRGGDRTMLAPVLRDISDIREMLASSGGSDSRLGELSQQVSTLAAEVGRLRETQTDGRELRSLSLAIEDVRDAILSDRSQDRFADPAPLMSLSRQVEALAGKVDALPAMRPEVINAQAEQLFARLSEIDASGRPASDELARRIESLVIKLEDVADREPTQLADRIDALQHRIDTLAEHGPTAVTKQIEALAGRIESLAASSNLTQLVNEGGSIQVARVDLSPVEDMLRGLAEKIDEAGRPGAESDSFDALEQQIAGLASRLDEAAATRSAETGIERTLQDLVRHLQTMREDTAAAAERAARAAMADMAGKAPQPGNGNFAELSSLLSGLRETHASSGRETQDAIGAVHRTLETIISRLASLEAELGAERQSSPRPAMPARPAAPPAHSPAMPAAKGLDPQASMSAVLEDRFGARLEQAPPTAPAALDLPLEPGSGRPRADAATATAGQDAQSVRQNLIAAARRSAKAATEAAAAAPAAPTETTKGGASGGRLKEIMEKRRRPILLGLAAIVLAMGTAHVVTGALQGDKAKPANGEAVQSPIASSAPTQAAPAQSAPAQAAPDAPVPGSPAKPAKEQSSMLSPAETGPASVLAPPAVAAEAKPDITTGSTGTTPATIAALPPVSAPEPIQSVTGLGDLPNTIGTAGLRKAALAGDARAVYELATKAADGSSATRDPKLALRLFERAAVAGLTPAQFRLANMFEKGIGTTRDLALARVWYGRAAERGNAKAMHNLAVLYAEGVNGKPDYAMATEWFRRAAELGVRDSQYNLAILLGRGLGAPADLGQSYLWFAVSAAQGDEDAGRKRDEVAGRLGAAELAVVKAAADAWKAKPLDPAANEVAAPAKGWDDSPTAALKKPAKPARS</sequence>
<dbReference type="PANTHER" id="PTHR43628">
    <property type="entry name" value="ACTIVATOR OF C KINASE PROTEIN 1-RELATED"/>
    <property type="match status" value="1"/>
</dbReference>
<dbReference type="SMART" id="SM00671">
    <property type="entry name" value="SEL1"/>
    <property type="match status" value="4"/>
</dbReference>
<feature type="region of interest" description="Disordered" evidence="1">
    <location>
        <begin position="172"/>
        <end position="191"/>
    </location>
</feature>
<dbReference type="Gene3D" id="1.25.40.10">
    <property type="entry name" value="Tetratricopeptide repeat domain"/>
    <property type="match status" value="1"/>
</dbReference>
<feature type="compositionally biased region" description="Low complexity" evidence="1">
    <location>
        <begin position="173"/>
        <end position="190"/>
    </location>
</feature>
<feature type="compositionally biased region" description="Polar residues" evidence="1">
    <location>
        <begin position="69"/>
        <end position="81"/>
    </location>
</feature>
<feature type="region of interest" description="Disordered" evidence="1">
    <location>
        <begin position="243"/>
        <end position="271"/>
    </location>
</feature>
<gene>
    <name evidence="2" type="ORF">DWE98_16275</name>
</gene>
<dbReference type="OrthoDB" id="5295703at2"/>
<feature type="compositionally biased region" description="Low complexity" evidence="1">
    <location>
        <begin position="776"/>
        <end position="786"/>
    </location>
</feature>
<accession>A0A370L4D5</accession>
<dbReference type="RefSeq" id="WP_114830324.1">
    <property type="nucleotide sequence ID" value="NZ_QQTO01000035.1"/>
</dbReference>
<evidence type="ECO:0000256" key="1">
    <source>
        <dbReference type="SAM" id="MobiDB-lite"/>
    </source>
</evidence>
<feature type="compositionally biased region" description="Basic and acidic residues" evidence="1">
    <location>
        <begin position="248"/>
        <end position="259"/>
    </location>
</feature>
<name>A0A370L4D5_9HYPH</name>
<dbReference type="SUPFAM" id="SSF81901">
    <property type="entry name" value="HCP-like"/>
    <property type="match status" value="1"/>
</dbReference>
<evidence type="ECO:0008006" key="4">
    <source>
        <dbReference type="Google" id="ProtNLM"/>
    </source>
</evidence>
<feature type="region of interest" description="Disordered" evidence="1">
    <location>
        <begin position="1"/>
        <end position="25"/>
    </location>
</feature>
<reference evidence="3" key="1">
    <citation type="submission" date="2018-07" db="EMBL/GenBank/DDBJ databases">
        <authorList>
            <person name="Safronova V.I."/>
            <person name="Chirak E.R."/>
            <person name="Sazanova A.L."/>
        </authorList>
    </citation>
    <scope>NUCLEOTIDE SEQUENCE [LARGE SCALE GENOMIC DNA]</scope>
    <source>
        <strain evidence="3">RCAM04685</strain>
    </source>
</reference>
<dbReference type="EMBL" id="QQTP01000008">
    <property type="protein sequence ID" value="RDJ23699.1"/>
    <property type="molecule type" value="Genomic_DNA"/>
</dbReference>
<keyword evidence="3" id="KW-1185">Reference proteome</keyword>
<feature type="region of interest" description="Disordered" evidence="1">
    <location>
        <begin position="701"/>
        <end position="735"/>
    </location>
</feature>
<dbReference type="Proteomes" id="UP000255207">
    <property type="component" value="Unassembled WGS sequence"/>
</dbReference>
<protein>
    <recommendedName>
        <fullName evidence="4">Localization factor PodJL</fullName>
    </recommendedName>
</protein>
<dbReference type="InterPro" id="IPR006597">
    <property type="entry name" value="Sel1-like"/>
</dbReference>
<dbReference type="InterPro" id="IPR011990">
    <property type="entry name" value="TPR-like_helical_dom_sf"/>
</dbReference>
<evidence type="ECO:0000313" key="3">
    <source>
        <dbReference type="Proteomes" id="UP000255207"/>
    </source>
</evidence>
<dbReference type="InterPro" id="IPR052945">
    <property type="entry name" value="Mitotic_Regulator"/>
</dbReference>
<comment type="caution">
    <text evidence="2">The sequence shown here is derived from an EMBL/GenBank/DDBJ whole genome shotgun (WGS) entry which is preliminary data.</text>
</comment>
<feature type="region of interest" description="Disordered" evidence="1">
    <location>
        <begin position="38"/>
        <end position="96"/>
    </location>
</feature>
<evidence type="ECO:0000313" key="2">
    <source>
        <dbReference type="EMBL" id="RDJ23699.1"/>
    </source>
</evidence>
<feature type="region of interest" description="Disordered" evidence="1">
    <location>
        <begin position="1173"/>
        <end position="1199"/>
    </location>
</feature>